<protein>
    <submittedName>
        <fullName evidence="1">Uncharacterized protein</fullName>
    </submittedName>
</protein>
<dbReference type="InterPro" id="IPR012547">
    <property type="entry name" value="PDDEXK_9"/>
</dbReference>
<keyword evidence="2" id="KW-1185">Reference proteome</keyword>
<gene>
    <name evidence="1" type="ORF">MELS_1062</name>
</gene>
<dbReference type="EMBL" id="HE576794">
    <property type="protein sequence ID" value="CCC73284.1"/>
    <property type="molecule type" value="Genomic_DNA"/>
</dbReference>
<accession>G0VPA6</accession>
<reference evidence="1 2" key="1">
    <citation type="journal article" date="2011" name="J. Bacteriol.">
        <title>Genome Sequence of the Ruminal Bacterium Megasphaera elsdenii.</title>
        <authorList>
            <person name="Marx H."/>
            <person name="Graf A.B."/>
            <person name="Tatto N."/>
            <person name="Thallinger G.G."/>
            <person name="Mattanovich D."/>
            <person name="Sauer M."/>
        </authorList>
    </citation>
    <scope>NUCLEOTIDE SEQUENCE [LARGE SCALE GENOMIC DNA]</scope>
    <source>
        <strain evidence="1 2">DSM 20460</strain>
    </source>
</reference>
<evidence type="ECO:0000313" key="2">
    <source>
        <dbReference type="Proteomes" id="UP000010111"/>
    </source>
</evidence>
<sequence length="59" mass="6889">MEFKVAASEADMADKAKEALQQIEEREYVTEFRRRGIQTVWKYGIAFCGKKVEVVRGQY</sequence>
<evidence type="ECO:0000313" key="1">
    <source>
        <dbReference type="EMBL" id="CCC73284.1"/>
    </source>
</evidence>
<organism evidence="1 2">
    <name type="scientific">Megasphaera elsdenii DSM 20460</name>
    <dbReference type="NCBI Taxonomy" id="1064535"/>
    <lineage>
        <taxon>Bacteria</taxon>
        <taxon>Bacillati</taxon>
        <taxon>Bacillota</taxon>
        <taxon>Negativicutes</taxon>
        <taxon>Veillonellales</taxon>
        <taxon>Veillonellaceae</taxon>
        <taxon>Megasphaera</taxon>
    </lineage>
</organism>
<dbReference type="AlphaFoldDB" id="G0VPA6"/>
<dbReference type="HOGENOM" id="CLU_2955183_0_0_9"/>
<name>G0VPA6_MEGEL</name>
<dbReference type="Pfam" id="PF08011">
    <property type="entry name" value="PDDEXK_9"/>
    <property type="match status" value="1"/>
</dbReference>
<proteinExistence type="predicted"/>
<dbReference type="STRING" id="1064535.MELS_1062"/>
<dbReference type="KEGG" id="med:MELS_1062"/>
<dbReference type="Proteomes" id="UP000010111">
    <property type="component" value="Chromosome"/>
</dbReference>